<accession>A0A9P4LMQ6</accession>
<dbReference type="GO" id="GO:0004560">
    <property type="term" value="F:alpha-L-fucosidase activity"/>
    <property type="evidence" value="ECO:0007669"/>
    <property type="project" value="TreeGrafter"/>
</dbReference>
<evidence type="ECO:0000313" key="2">
    <source>
        <dbReference type="EMBL" id="KAF2032986.1"/>
    </source>
</evidence>
<keyword evidence="3" id="KW-1185">Reference proteome</keyword>
<dbReference type="PANTHER" id="PTHR31084:SF0">
    <property type="entry name" value="ALPHA-L-FUCOSIDASE 2"/>
    <property type="match status" value="1"/>
</dbReference>
<dbReference type="InterPro" id="IPR054363">
    <property type="entry name" value="GH95_cat"/>
</dbReference>
<sequence>LVAQPNGYWRRARQPGMWQSKYTININIEMNYWPALVTHLAETHKPLFDLIDAAIPRGQEVAKICGCDNGGFVFHHNLDLWGDAALVDKGTPYMMWLMGGVWLSAHLMEHHRFEQDTTFLQDHVWPVLQKSAI</sequence>
<dbReference type="InterPro" id="IPR012341">
    <property type="entry name" value="6hp_glycosidase-like_sf"/>
</dbReference>
<dbReference type="GO" id="GO:0005975">
    <property type="term" value="P:carbohydrate metabolic process"/>
    <property type="evidence" value="ECO:0007669"/>
    <property type="project" value="InterPro"/>
</dbReference>
<feature type="domain" description="Glycosyl hydrolase family 95 catalytic" evidence="1">
    <location>
        <begin position="6"/>
        <end position="132"/>
    </location>
</feature>
<name>A0A9P4LMQ6_9PLEO</name>
<dbReference type="Pfam" id="PF22124">
    <property type="entry name" value="Glyco_hydro_95_cat"/>
    <property type="match status" value="1"/>
</dbReference>
<evidence type="ECO:0000313" key="3">
    <source>
        <dbReference type="Proteomes" id="UP000799777"/>
    </source>
</evidence>
<dbReference type="SUPFAM" id="SSF48208">
    <property type="entry name" value="Six-hairpin glycosidases"/>
    <property type="match status" value="1"/>
</dbReference>
<dbReference type="InterPro" id="IPR008928">
    <property type="entry name" value="6-hairpin_glycosidase_sf"/>
</dbReference>
<organism evidence="2 3">
    <name type="scientific">Setomelanomma holmii</name>
    <dbReference type="NCBI Taxonomy" id="210430"/>
    <lineage>
        <taxon>Eukaryota</taxon>
        <taxon>Fungi</taxon>
        <taxon>Dikarya</taxon>
        <taxon>Ascomycota</taxon>
        <taxon>Pezizomycotina</taxon>
        <taxon>Dothideomycetes</taxon>
        <taxon>Pleosporomycetidae</taxon>
        <taxon>Pleosporales</taxon>
        <taxon>Pleosporineae</taxon>
        <taxon>Phaeosphaeriaceae</taxon>
        <taxon>Setomelanomma</taxon>
    </lineage>
</organism>
<comment type="caution">
    <text evidence="2">The sequence shown here is derived from an EMBL/GenBank/DDBJ whole genome shotgun (WGS) entry which is preliminary data.</text>
</comment>
<dbReference type="PANTHER" id="PTHR31084">
    <property type="entry name" value="ALPHA-L-FUCOSIDASE 2"/>
    <property type="match status" value="1"/>
</dbReference>
<gene>
    <name evidence="2" type="ORF">EK21DRAFT_59667</name>
</gene>
<reference evidence="2" key="1">
    <citation type="journal article" date="2020" name="Stud. Mycol.">
        <title>101 Dothideomycetes genomes: a test case for predicting lifestyles and emergence of pathogens.</title>
        <authorList>
            <person name="Haridas S."/>
            <person name="Albert R."/>
            <person name="Binder M."/>
            <person name="Bloem J."/>
            <person name="Labutti K."/>
            <person name="Salamov A."/>
            <person name="Andreopoulos B."/>
            <person name="Baker S."/>
            <person name="Barry K."/>
            <person name="Bills G."/>
            <person name="Bluhm B."/>
            <person name="Cannon C."/>
            <person name="Castanera R."/>
            <person name="Culley D."/>
            <person name="Daum C."/>
            <person name="Ezra D."/>
            <person name="Gonzalez J."/>
            <person name="Henrissat B."/>
            <person name="Kuo A."/>
            <person name="Liang C."/>
            <person name="Lipzen A."/>
            <person name="Lutzoni F."/>
            <person name="Magnuson J."/>
            <person name="Mondo S."/>
            <person name="Nolan M."/>
            <person name="Ohm R."/>
            <person name="Pangilinan J."/>
            <person name="Park H.-J."/>
            <person name="Ramirez L."/>
            <person name="Alfaro M."/>
            <person name="Sun H."/>
            <person name="Tritt A."/>
            <person name="Yoshinaga Y."/>
            <person name="Zwiers L.-H."/>
            <person name="Turgeon B."/>
            <person name="Goodwin S."/>
            <person name="Spatafora J."/>
            <person name="Crous P."/>
            <person name="Grigoriev I."/>
        </authorList>
    </citation>
    <scope>NUCLEOTIDE SEQUENCE</scope>
    <source>
        <strain evidence="2">CBS 110217</strain>
    </source>
</reference>
<protein>
    <recommendedName>
        <fullName evidence="1">Glycosyl hydrolase family 95 catalytic domain-containing protein</fullName>
    </recommendedName>
</protein>
<dbReference type="EMBL" id="ML978169">
    <property type="protein sequence ID" value="KAF2032986.1"/>
    <property type="molecule type" value="Genomic_DNA"/>
</dbReference>
<dbReference type="Gene3D" id="1.50.10.10">
    <property type="match status" value="1"/>
</dbReference>
<evidence type="ECO:0000259" key="1">
    <source>
        <dbReference type="Pfam" id="PF22124"/>
    </source>
</evidence>
<dbReference type="AlphaFoldDB" id="A0A9P4LMQ6"/>
<dbReference type="Proteomes" id="UP000799777">
    <property type="component" value="Unassembled WGS sequence"/>
</dbReference>
<proteinExistence type="predicted"/>
<feature type="non-terminal residue" evidence="2">
    <location>
        <position position="1"/>
    </location>
</feature>
<dbReference type="OrthoDB" id="2848340at2759"/>